<dbReference type="EMBL" id="SRJD01000001">
    <property type="protein sequence ID" value="TGB00451.1"/>
    <property type="molecule type" value="Genomic_DNA"/>
</dbReference>
<feature type="transmembrane region" description="Helical" evidence="10">
    <location>
        <begin position="203"/>
        <end position="224"/>
    </location>
</feature>
<dbReference type="PANTHER" id="PTHR23028:SF53">
    <property type="entry name" value="ACYL_TRANSF_3 DOMAIN-CONTAINING PROTEIN"/>
    <property type="match status" value="1"/>
</dbReference>
<dbReference type="Proteomes" id="UP000298347">
    <property type="component" value="Unassembled WGS sequence"/>
</dbReference>
<feature type="transmembrane region" description="Helical" evidence="10">
    <location>
        <begin position="363"/>
        <end position="381"/>
    </location>
</feature>
<evidence type="ECO:0000259" key="11">
    <source>
        <dbReference type="Pfam" id="PF01757"/>
    </source>
</evidence>
<keyword evidence="6 10" id="KW-1133">Transmembrane helix</keyword>
<dbReference type="GO" id="GO:0005886">
    <property type="term" value="C:plasma membrane"/>
    <property type="evidence" value="ECO:0007669"/>
    <property type="project" value="UniProtKB-SubCell"/>
</dbReference>
<keyword evidence="4 12" id="KW-0808">Transferase</keyword>
<dbReference type="AlphaFoldDB" id="A0A4Z0GU04"/>
<name>A0A4Z0GU04_9BACL</name>
<dbReference type="Gene3D" id="3.40.50.1110">
    <property type="entry name" value="SGNH hydrolase"/>
    <property type="match status" value="1"/>
</dbReference>
<evidence type="ECO:0000256" key="6">
    <source>
        <dbReference type="ARBA" id="ARBA00022989"/>
    </source>
</evidence>
<keyword evidence="13" id="KW-1185">Reference proteome</keyword>
<dbReference type="InterPro" id="IPR050879">
    <property type="entry name" value="Acyltransferase_3"/>
</dbReference>
<keyword evidence="8" id="KW-0012">Acyltransferase</keyword>
<feature type="transmembrane region" description="Helical" evidence="10">
    <location>
        <begin position="73"/>
        <end position="92"/>
    </location>
</feature>
<evidence type="ECO:0000256" key="5">
    <source>
        <dbReference type="ARBA" id="ARBA00022692"/>
    </source>
</evidence>
<comment type="similarity">
    <text evidence="2">Belongs to the acyltransferase 3 family.</text>
</comment>
<comment type="subcellular location">
    <subcellularLocation>
        <location evidence="1">Cell membrane</location>
        <topology evidence="1">Multi-pass membrane protein</topology>
    </subcellularLocation>
</comment>
<dbReference type="PANTHER" id="PTHR23028">
    <property type="entry name" value="ACETYLTRANSFERASE"/>
    <property type="match status" value="1"/>
</dbReference>
<evidence type="ECO:0000256" key="2">
    <source>
        <dbReference type="ARBA" id="ARBA00007400"/>
    </source>
</evidence>
<dbReference type="InterPro" id="IPR036514">
    <property type="entry name" value="SGNH_hydro_sf"/>
</dbReference>
<gene>
    <name evidence="12" type="ORF">E4665_01895</name>
</gene>
<dbReference type="OrthoDB" id="9796461at2"/>
<feature type="transmembrane region" description="Helical" evidence="10">
    <location>
        <begin position="239"/>
        <end position="257"/>
    </location>
</feature>
<feature type="transmembrane region" description="Helical" evidence="10">
    <location>
        <begin position="113"/>
        <end position="131"/>
    </location>
</feature>
<accession>A0A4Z0GU04</accession>
<feature type="transmembrane region" description="Helical" evidence="10">
    <location>
        <begin position="269"/>
        <end position="289"/>
    </location>
</feature>
<feature type="region of interest" description="Disordered" evidence="9">
    <location>
        <begin position="448"/>
        <end position="505"/>
    </location>
</feature>
<feature type="compositionally biased region" description="Basic and acidic residues" evidence="9">
    <location>
        <begin position="448"/>
        <end position="462"/>
    </location>
</feature>
<feature type="transmembrane region" description="Helical" evidence="10">
    <location>
        <begin position="295"/>
        <end position="316"/>
    </location>
</feature>
<keyword evidence="7 10" id="KW-0472">Membrane</keyword>
<dbReference type="CDD" id="cd01840">
    <property type="entry name" value="SGNH_hydrolase_yrhL_like"/>
    <property type="match status" value="1"/>
</dbReference>
<keyword evidence="5 10" id="KW-0812">Transmembrane</keyword>
<evidence type="ECO:0000313" key="13">
    <source>
        <dbReference type="Proteomes" id="UP000298347"/>
    </source>
</evidence>
<feature type="transmembrane region" description="Helical" evidence="10">
    <location>
        <begin position="410"/>
        <end position="431"/>
    </location>
</feature>
<reference evidence="12 13" key="1">
    <citation type="journal article" date="2015" name="Int. J. Syst. Evol. Microbiol.">
        <title>Sporolactobacillus shoreae sp. nov. and Sporolactobacillus spathodeae sp. nov., two spore-forming lactic acid bacteria isolated from tree barks in Thailand.</title>
        <authorList>
            <person name="Thamacharoensuk T."/>
            <person name="Kitahara M."/>
            <person name="Ohkuma M."/>
            <person name="Thongchul N."/>
            <person name="Tanasupawat S."/>
        </authorList>
    </citation>
    <scope>NUCLEOTIDE SEQUENCE [LARGE SCALE GENOMIC DNA]</scope>
    <source>
        <strain evidence="12 13">BK92</strain>
    </source>
</reference>
<evidence type="ECO:0000256" key="9">
    <source>
        <dbReference type="SAM" id="MobiDB-lite"/>
    </source>
</evidence>
<feature type="transmembrane region" description="Helical" evidence="10">
    <location>
        <begin position="175"/>
        <end position="196"/>
    </location>
</feature>
<evidence type="ECO:0000256" key="8">
    <source>
        <dbReference type="ARBA" id="ARBA00023315"/>
    </source>
</evidence>
<dbReference type="InterPro" id="IPR002656">
    <property type="entry name" value="Acyl_transf_3_dom"/>
</dbReference>
<protein>
    <submittedName>
        <fullName evidence="12">Acetyltransferase</fullName>
    </submittedName>
</protein>
<dbReference type="Pfam" id="PF01757">
    <property type="entry name" value="Acyl_transf_3"/>
    <property type="match status" value="1"/>
</dbReference>
<dbReference type="SUPFAM" id="SSF52266">
    <property type="entry name" value="SGNH hydrolase"/>
    <property type="match status" value="1"/>
</dbReference>
<evidence type="ECO:0000256" key="1">
    <source>
        <dbReference type="ARBA" id="ARBA00004651"/>
    </source>
</evidence>
<proteinExistence type="inferred from homology"/>
<keyword evidence="3" id="KW-1003">Cell membrane</keyword>
<organism evidence="12 13">
    <name type="scientific">Sporolactobacillus shoreae</name>
    <dbReference type="NCBI Taxonomy" id="1465501"/>
    <lineage>
        <taxon>Bacteria</taxon>
        <taxon>Bacillati</taxon>
        <taxon>Bacillota</taxon>
        <taxon>Bacilli</taxon>
        <taxon>Bacillales</taxon>
        <taxon>Sporolactobacillaceae</taxon>
        <taxon>Sporolactobacillus</taxon>
    </lineage>
</organism>
<comment type="caution">
    <text evidence="12">The sequence shown here is derived from an EMBL/GenBank/DDBJ whole genome shotgun (WGS) entry which is preliminary data.</text>
</comment>
<evidence type="ECO:0000256" key="7">
    <source>
        <dbReference type="ARBA" id="ARBA00023136"/>
    </source>
</evidence>
<evidence type="ECO:0000256" key="10">
    <source>
        <dbReference type="SAM" id="Phobius"/>
    </source>
</evidence>
<evidence type="ECO:0000313" key="12">
    <source>
        <dbReference type="EMBL" id="TGB00451.1"/>
    </source>
</evidence>
<dbReference type="GO" id="GO:0009103">
    <property type="term" value="P:lipopolysaccharide biosynthetic process"/>
    <property type="evidence" value="ECO:0007669"/>
    <property type="project" value="TreeGrafter"/>
</dbReference>
<dbReference type="RefSeq" id="WP_135347095.1">
    <property type="nucleotide sequence ID" value="NZ_SRJD01000001.1"/>
</dbReference>
<feature type="transmembrane region" description="Helical" evidence="10">
    <location>
        <begin position="49"/>
        <end position="67"/>
    </location>
</feature>
<evidence type="ECO:0000256" key="3">
    <source>
        <dbReference type="ARBA" id="ARBA00022475"/>
    </source>
</evidence>
<feature type="compositionally biased region" description="Polar residues" evidence="9">
    <location>
        <begin position="485"/>
        <end position="501"/>
    </location>
</feature>
<evidence type="ECO:0000256" key="4">
    <source>
        <dbReference type="ARBA" id="ARBA00022679"/>
    </source>
</evidence>
<feature type="domain" description="Acyltransferase 3" evidence="11">
    <location>
        <begin position="45"/>
        <end position="379"/>
    </location>
</feature>
<sequence length="669" mass="74598">MKHTMEHLNDKDKFQKIDDEHVASLTIHSKKTPGLSRAPRRRYMPGLDGLRAIAVLAVIFYHLGFPWADGGLLGVSIFFVLSGYLITDILLAEWEARESISLKVFWLRRARRLLPALFFTLTVLFLWLLFFRPAMLASFKGDALAAILYVSNWWYIFHHLSYFQSYENPSLLTHFWSLAVEEQFYVIWPLFVLYALRHPKVRRFLFGITIVGAGLSVALMAVLYQPEADPSRIYYGTDTRAFSILIGAALAMVLPSKKLTCVLSRGTRILLEAAGTLALIIILSMLVFTNEYDGFIYQGGMFGLSVATAVVIAAAAHPSTWFGKVLGILPLRWLGIRSYGMYLWQYPIIILSLNNFDAGIPRLARFIVEMVLIIAVSALSFELVESPFRSGAVSSFFKNYIFSKSASVKWYILGIMSLSLIIAFAGIEVYAQSRIQKPMHAAAIQKKETGQSVSDIHHESVSKTRGQNITSEKHKTAAGAKAQPVSKSGTVNKRPSSTTKSAGEPNLSAVLQRQHVTAIGDSIMEDIKPYLSSRFRYITINAKEGRHIEEAPAIVSQMKNNGTLGNIVILELGTNGPVTINQMNSLIKQIGSKTQMIVTTTRVPRPWEDQVNQTMRQSAAAYPNVTLVDWYSASSGHPDYFEPDMVHLNQTGSQIFTNLLVNAAKSIAK</sequence>
<dbReference type="GO" id="GO:0016747">
    <property type="term" value="F:acyltransferase activity, transferring groups other than amino-acyl groups"/>
    <property type="evidence" value="ECO:0007669"/>
    <property type="project" value="InterPro"/>
</dbReference>